<dbReference type="PANTHER" id="PTHR33463">
    <property type="entry name" value="NB-ARC DOMAIN-CONTAINING PROTEIN-RELATED"/>
    <property type="match status" value="1"/>
</dbReference>
<dbReference type="OrthoDB" id="1434466at2759"/>
<name>A0A396ITC3_MEDTR</name>
<dbReference type="Gramene" id="rna15365">
    <property type="protein sequence ID" value="RHN67205.1"/>
    <property type="gene ID" value="gene15365"/>
</dbReference>
<dbReference type="PANTHER" id="PTHR33463:SF183">
    <property type="entry name" value="NB-ARC DOMAIN DISEASE RESISTANCE PROTEIN"/>
    <property type="match status" value="1"/>
</dbReference>
<evidence type="ECO:0000256" key="1">
    <source>
        <dbReference type="ARBA" id="ARBA00022821"/>
    </source>
</evidence>
<dbReference type="InterPro" id="IPR002182">
    <property type="entry name" value="NB-ARC"/>
</dbReference>
<dbReference type="EMBL" id="PSQE01000003">
    <property type="protein sequence ID" value="RHN67205.1"/>
    <property type="molecule type" value="Genomic_DNA"/>
</dbReference>
<gene>
    <name evidence="4" type="ORF">MtrunA17_Chr3g0100221</name>
</gene>
<keyword evidence="1" id="KW-0611">Plant defense</keyword>
<keyword evidence="2" id="KW-0175">Coiled coil</keyword>
<dbReference type="SUPFAM" id="SSF52540">
    <property type="entry name" value="P-loop containing nucleoside triphosphate hydrolases"/>
    <property type="match status" value="1"/>
</dbReference>
<proteinExistence type="predicted"/>
<evidence type="ECO:0000313" key="4">
    <source>
        <dbReference type="EMBL" id="RHN67205.1"/>
    </source>
</evidence>
<accession>A0A396ITC3</accession>
<evidence type="ECO:0000256" key="2">
    <source>
        <dbReference type="SAM" id="Coils"/>
    </source>
</evidence>
<dbReference type="Proteomes" id="UP000265566">
    <property type="component" value="Chromosome 3"/>
</dbReference>
<feature type="coiled-coil region" evidence="2">
    <location>
        <begin position="38"/>
        <end position="97"/>
    </location>
</feature>
<sequence>MAENVISIVAKLAECLAECLVKPVIREGKYFLCVNKVIRDLENEREDLISERDNLLCRVKQAKERTEIIEKPVEKWLDEVKSLLEEVEALKQRMRTNTRCFQRDFPTWRRYRLSKQMVKKAQAMERLKGKSNIQPFSHLAPLPGIQYQYSSENFTCFQSTKVAYNQLLELLRDDCIHMIGVYGMGGCGKTTLATEVGKKAEESNMFDKVILITVSQTPNVRKIQGKMAALLNLKLSEEDEDERAQRLWLSLKEKKTNSCHSRRFVEKV</sequence>
<dbReference type="InterPro" id="IPR027417">
    <property type="entry name" value="P-loop_NTPase"/>
</dbReference>
<organism evidence="4">
    <name type="scientific">Medicago truncatula</name>
    <name type="common">Barrel medic</name>
    <name type="synonym">Medicago tribuloides</name>
    <dbReference type="NCBI Taxonomy" id="3880"/>
    <lineage>
        <taxon>Eukaryota</taxon>
        <taxon>Viridiplantae</taxon>
        <taxon>Streptophyta</taxon>
        <taxon>Embryophyta</taxon>
        <taxon>Tracheophyta</taxon>
        <taxon>Spermatophyta</taxon>
        <taxon>Magnoliopsida</taxon>
        <taxon>eudicotyledons</taxon>
        <taxon>Gunneridae</taxon>
        <taxon>Pentapetalae</taxon>
        <taxon>rosids</taxon>
        <taxon>fabids</taxon>
        <taxon>Fabales</taxon>
        <taxon>Fabaceae</taxon>
        <taxon>Papilionoideae</taxon>
        <taxon>50 kb inversion clade</taxon>
        <taxon>NPAAA clade</taxon>
        <taxon>Hologalegina</taxon>
        <taxon>IRL clade</taxon>
        <taxon>Trifolieae</taxon>
        <taxon>Medicago</taxon>
    </lineage>
</organism>
<keyword evidence="4" id="KW-0378">Hydrolase</keyword>
<dbReference type="GO" id="GO:0016787">
    <property type="term" value="F:hydrolase activity"/>
    <property type="evidence" value="ECO:0007669"/>
    <property type="project" value="UniProtKB-KW"/>
</dbReference>
<dbReference type="InterPro" id="IPR050905">
    <property type="entry name" value="Plant_NBS-LRR"/>
</dbReference>
<evidence type="ECO:0000259" key="3">
    <source>
        <dbReference type="Pfam" id="PF00931"/>
    </source>
</evidence>
<dbReference type="Pfam" id="PF00931">
    <property type="entry name" value="NB-ARC"/>
    <property type="match status" value="1"/>
</dbReference>
<dbReference type="AlphaFoldDB" id="A0A396ITC3"/>
<comment type="caution">
    <text evidence="4">The sequence shown here is derived from an EMBL/GenBank/DDBJ whole genome shotgun (WGS) entry which is preliminary data.</text>
</comment>
<reference evidence="4" key="1">
    <citation type="journal article" date="2018" name="Nat. Plants">
        <title>Whole-genome landscape of Medicago truncatula symbiotic genes.</title>
        <authorList>
            <person name="Pecrix Y."/>
            <person name="Gamas P."/>
            <person name="Carrere S."/>
        </authorList>
    </citation>
    <scope>NUCLEOTIDE SEQUENCE</scope>
    <source>
        <tissue evidence="4">Leaves</tissue>
    </source>
</reference>
<protein>
    <submittedName>
        <fullName evidence="4">Putative P-loop containing nucleoside triphosphate hydrolase</fullName>
    </submittedName>
</protein>
<feature type="domain" description="NB-ARC" evidence="3">
    <location>
        <begin position="167"/>
        <end position="255"/>
    </location>
</feature>
<dbReference type="GO" id="GO:0043531">
    <property type="term" value="F:ADP binding"/>
    <property type="evidence" value="ECO:0007669"/>
    <property type="project" value="InterPro"/>
</dbReference>
<dbReference type="Gene3D" id="3.40.50.300">
    <property type="entry name" value="P-loop containing nucleotide triphosphate hydrolases"/>
    <property type="match status" value="1"/>
</dbReference>